<reference evidence="2" key="1">
    <citation type="submission" date="2020-02" db="EMBL/GenBank/DDBJ databases">
        <authorList>
            <person name="Meier V. D."/>
        </authorList>
    </citation>
    <scope>NUCLEOTIDE SEQUENCE</scope>
    <source>
        <strain evidence="2">AVDCRST_MAG77</strain>
    </source>
</reference>
<dbReference type="PANTHER" id="PTHR34107:SF4">
    <property type="entry name" value="SLL1222 PROTEIN"/>
    <property type="match status" value="1"/>
</dbReference>
<dbReference type="InterPro" id="IPR012296">
    <property type="entry name" value="Nuclease_put_TT1808"/>
</dbReference>
<dbReference type="InterPro" id="IPR011335">
    <property type="entry name" value="Restrct_endonuc-II-like"/>
</dbReference>
<dbReference type="AlphaFoldDB" id="A0A6J4J4G9"/>
<gene>
    <name evidence="2" type="ORF">AVDCRST_MAG77-2890</name>
</gene>
<organism evidence="2">
    <name type="scientific">uncultured Chloroflexota bacterium</name>
    <dbReference type="NCBI Taxonomy" id="166587"/>
    <lineage>
        <taxon>Bacteria</taxon>
        <taxon>Bacillati</taxon>
        <taxon>Chloroflexota</taxon>
        <taxon>environmental samples</taxon>
    </lineage>
</organism>
<proteinExistence type="predicted"/>
<dbReference type="SUPFAM" id="SSF52980">
    <property type="entry name" value="Restriction endonuclease-like"/>
    <property type="match status" value="1"/>
</dbReference>
<dbReference type="Pfam" id="PF05685">
    <property type="entry name" value="Uma2"/>
    <property type="match status" value="1"/>
</dbReference>
<feature type="domain" description="Putative restriction endonuclease" evidence="1">
    <location>
        <begin position="11"/>
        <end position="182"/>
    </location>
</feature>
<dbReference type="CDD" id="cd06260">
    <property type="entry name" value="DUF820-like"/>
    <property type="match status" value="1"/>
</dbReference>
<sequence length="192" mass="21799">MVATRRYTTADLDTLPDPEEGARYEIIDGELIVSRQPTMGHQDACDELATVLRRWSRATGRGWAVSAPGVIFAEDQNVAPDVVWISTDRLHAALDERGHLRDAPELMVEVLSPGVENIQRDRGTKLDLYSRRGVEEYWVVDWQHHRIEVYRRADAAPDLKLVATLQDDDTLTSPMLPGFGVRVGDLFYWQSR</sequence>
<evidence type="ECO:0000259" key="1">
    <source>
        <dbReference type="Pfam" id="PF05685"/>
    </source>
</evidence>
<dbReference type="InterPro" id="IPR008538">
    <property type="entry name" value="Uma2"/>
</dbReference>
<protein>
    <recommendedName>
        <fullName evidence="1">Putative restriction endonuclease domain-containing protein</fullName>
    </recommendedName>
</protein>
<dbReference type="PANTHER" id="PTHR34107">
    <property type="entry name" value="SLL0198 PROTEIN-RELATED"/>
    <property type="match status" value="1"/>
</dbReference>
<evidence type="ECO:0000313" key="2">
    <source>
        <dbReference type="EMBL" id="CAA9266869.1"/>
    </source>
</evidence>
<name>A0A6J4J4G9_9CHLR</name>
<accession>A0A6J4J4G9</accession>
<dbReference type="Gene3D" id="3.90.1570.10">
    <property type="entry name" value="tt1808, chain A"/>
    <property type="match status" value="1"/>
</dbReference>
<dbReference type="EMBL" id="CADCTC010000169">
    <property type="protein sequence ID" value="CAA9266869.1"/>
    <property type="molecule type" value="Genomic_DNA"/>
</dbReference>